<evidence type="ECO:0000256" key="2">
    <source>
        <dbReference type="ARBA" id="ARBA00004173"/>
    </source>
</evidence>
<feature type="compositionally biased region" description="Pro residues" evidence="10">
    <location>
        <begin position="257"/>
        <end position="266"/>
    </location>
</feature>
<feature type="compositionally biased region" description="Low complexity" evidence="10">
    <location>
        <begin position="242"/>
        <end position="253"/>
    </location>
</feature>
<comment type="subcellular location">
    <subcellularLocation>
        <location evidence="2">Mitochondrion</location>
    </subcellularLocation>
</comment>
<evidence type="ECO:0000259" key="11">
    <source>
        <dbReference type="PROSITE" id="PS50072"/>
    </source>
</evidence>
<dbReference type="EC" id="5.2.1.8" evidence="4"/>
<dbReference type="PANTHER" id="PTHR21601:SF0">
    <property type="entry name" value="PROTEIN SPA2-RELATED"/>
    <property type="match status" value="1"/>
</dbReference>
<feature type="compositionally biased region" description="Polar residues" evidence="10">
    <location>
        <begin position="371"/>
        <end position="383"/>
    </location>
</feature>
<accession>A0A1V6V7H7</accession>
<evidence type="ECO:0000256" key="8">
    <source>
        <dbReference type="ARBA" id="ARBA00023128"/>
    </source>
</evidence>
<dbReference type="STRING" id="36646.A0A1V6V7H7"/>
<feature type="region of interest" description="Disordered" evidence="10">
    <location>
        <begin position="1"/>
        <end position="95"/>
    </location>
</feature>
<evidence type="ECO:0000256" key="4">
    <source>
        <dbReference type="ARBA" id="ARBA00013194"/>
    </source>
</evidence>
<keyword evidence="7" id="KW-0697">Rotamase</keyword>
<evidence type="ECO:0000256" key="5">
    <source>
        <dbReference type="ARBA" id="ARBA00022737"/>
    </source>
</evidence>
<protein>
    <recommendedName>
        <fullName evidence="4">peptidylprolyl isomerase</fullName>
        <ecNumber evidence="4">5.2.1.8</ecNumber>
    </recommendedName>
</protein>
<dbReference type="GO" id="GO:0003755">
    <property type="term" value="F:peptidyl-prolyl cis-trans isomerase activity"/>
    <property type="evidence" value="ECO:0007669"/>
    <property type="project" value="UniProtKB-KW"/>
</dbReference>
<reference evidence="13" key="1">
    <citation type="journal article" date="2017" name="Nat. Microbiol.">
        <title>Global analysis of biosynthetic gene clusters reveals vast potential of secondary metabolite production in Penicillium species.</title>
        <authorList>
            <person name="Nielsen J.C."/>
            <person name="Grijseels S."/>
            <person name="Prigent S."/>
            <person name="Ji B."/>
            <person name="Dainat J."/>
            <person name="Nielsen K.F."/>
            <person name="Frisvad J.C."/>
            <person name="Workman M."/>
            <person name="Nielsen J."/>
        </authorList>
    </citation>
    <scope>NUCLEOTIDE SEQUENCE [LARGE SCALE GENOMIC DNA]</scope>
    <source>
        <strain evidence="13">IBT 31321</strain>
    </source>
</reference>
<feature type="region of interest" description="Disordered" evidence="10">
    <location>
        <begin position="678"/>
        <end position="700"/>
    </location>
</feature>
<evidence type="ECO:0000313" key="12">
    <source>
        <dbReference type="EMBL" id="OQE46439.1"/>
    </source>
</evidence>
<keyword evidence="13" id="KW-1185">Reference proteome</keyword>
<dbReference type="SMART" id="SM00555">
    <property type="entry name" value="GIT"/>
    <property type="match status" value="2"/>
</dbReference>
<dbReference type="PROSITE" id="PS00170">
    <property type="entry name" value="CSA_PPIASE_1"/>
    <property type="match status" value="1"/>
</dbReference>
<feature type="compositionally biased region" description="Acidic residues" evidence="10">
    <location>
        <begin position="301"/>
        <end position="313"/>
    </location>
</feature>
<comment type="catalytic activity">
    <reaction evidence="1">
        <text>[protein]-peptidylproline (omega=180) = [protein]-peptidylproline (omega=0)</text>
        <dbReference type="Rhea" id="RHEA:16237"/>
        <dbReference type="Rhea" id="RHEA-COMP:10747"/>
        <dbReference type="Rhea" id="RHEA-COMP:10748"/>
        <dbReference type="ChEBI" id="CHEBI:83833"/>
        <dbReference type="ChEBI" id="CHEBI:83834"/>
        <dbReference type="EC" id="5.2.1.8"/>
    </reaction>
</comment>
<feature type="region of interest" description="Disordered" evidence="10">
    <location>
        <begin position="367"/>
        <end position="386"/>
    </location>
</feature>
<dbReference type="Gene3D" id="2.40.100.10">
    <property type="entry name" value="Cyclophilin-like"/>
    <property type="match status" value="1"/>
</dbReference>
<feature type="compositionally biased region" description="Polar residues" evidence="10">
    <location>
        <begin position="39"/>
        <end position="50"/>
    </location>
</feature>
<dbReference type="InterPro" id="IPR022018">
    <property type="entry name" value="GIT1_C"/>
</dbReference>
<dbReference type="InterPro" id="IPR056439">
    <property type="entry name" value="VBS_C3G9"/>
</dbReference>
<dbReference type="GO" id="GO:0005078">
    <property type="term" value="F:MAP-kinase scaffold activity"/>
    <property type="evidence" value="ECO:0007669"/>
    <property type="project" value="TreeGrafter"/>
</dbReference>
<proteinExistence type="inferred from homology"/>
<gene>
    <name evidence="12" type="ORF">PENCOP_c001G06628</name>
</gene>
<dbReference type="Pfam" id="PF23742">
    <property type="entry name" value="VBS_C3G9"/>
    <property type="match status" value="1"/>
</dbReference>
<organism evidence="12 13">
    <name type="scientific">Penicillium coprophilum</name>
    <dbReference type="NCBI Taxonomy" id="36646"/>
    <lineage>
        <taxon>Eukaryota</taxon>
        <taxon>Fungi</taxon>
        <taxon>Dikarya</taxon>
        <taxon>Ascomycota</taxon>
        <taxon>Pezizomycotina</taxon>
        <taxon>Eurotiomycetes</taxon>
        <taxon>Eurotiomycetidae</taxon>
        <taxon>Eurotiales</taxon>
        <taxon>Aspergillaceae</taxon>
        <taxon>Penicillium</taxon>
    </lineage>
</organism>
<dbReference type="InterPro" id="IPR029000">
    <property type="entry name" value="Cyclophilin-like_dom_sf"/>
</dbReference>
<dbReference type="GO" id="GO:0005739">
    <property type="term" value="C:mitochondrion"/>
    <property type="evidence" value="ECO:0007669"/>
    <property type="project" value="UniProtKB-SubCell"/>
</dbReference>
<comment type="similarity">
    <text evidence="3">Belongs to the cyclophilin-type PPIase family.</text>
</comment>
<dbReference type="Pfam" id="PF08518">
    <property type="entry name" value="GIT_SHD"/>
    <property type="match status" value="2"/>
</dbReference>
<feature type="domain" description="PPIase cyclophilin-type" evidence="11">
    <location>
        <begin position="949"/>
        <end position="1109"/>
    </location>
</feature>
<dbReference type="Proteomes" id="UP000191500">
    <property type="component" value="Unassembled WGS sequence"/>
</dbReference>
<dbReference type="Pfam" id="PF00160">
    <property type="entry name" value="Pro_isomerase"/>
    <property type="match status" value="1"/>
</dbReference>
<dbReference type="InterPro" id="IPR039892">
    <property type="entry name" value="Spa2/Sph1"/>
</dbReference>
<feature type="compositionally biased region" description="Polar residues" evidence="10">
    <location>
        <begin position="286"/>
        <end position="300"/>
    </location>
</feature>
<feature type="compositionally biased region" description="Low complexity" evidence="10">
    <location>
        <begin position="27"/>
        <end position="38"/>
    </location>
</feature>
<dbReference type="InterPro" id="IPR020892">
    <property type="entry name" value="Cyclophilin-type_PPIase_CS"/>
</dbReference>
<evidence type="ECO:0000256" key="7">
    <source>
        <dbReference type="ARBA" id="ARBA00023110"/>
    </source>
</evidence>
<dbReference type="AlphaFoldDB" id="A0A1V6V7H7"/>
<dbReference type="PANTHER" id="PTHR21601">
    <property type="entry name" value="SPA2 PROTEIN"/>
    <property type="match status" value="1"/>
</dbReference>
<dbReference type="GO" id="GO:0006457">
    <property type="term" value="P:protein folding"/>
    <property type="evidence" value="ECO:0007669"/>
    <property type="project" value="InterPro"/>
</dbReference>
<evidence type="ECO:0000256" key="3">
    <source>
        <dbReference type="ARBA" id="ARBA00007365"/>
    </source>
</evidence>
<feature type="compositionally biased region" description="Pro residues" evidence="10">
    <location>
        <begin position="160"/>
        <end position="176"/>
    </location>
</feature>
<sequence>MNGGSGAMSPVSVDGSEWSGLNQYGKSDSPFSPTFPSSRANLATPPTSGIPSAPQSPGSLPASLSPSNPSGNPSPPSSVAARSSSGTLGDTQRDGRRYRQMEEILGQHYVVLKRFLNGTARDDRGKSNKARDKLLRLSPTQFHELSTDVYDELIRRQQASPPPGRPPRPDVPPYLPARPDFHEKRNHARQKLAALHHVRFRDLATDVFCELERRFPHFTSREYRARPPPNMGPPSARTSQQSSRGPPSRMGRGYPSGGPPGSPFPPRAGSLGGPPSANGDGPFPRSFQSNTMVPNKSTMVEDSDDMGPEDEDDARSDAFALDAVLSRRGTTTTLGDSERRLLLESQTQVSILQDKIEKLEELVRSKDEELAQSSQDADSSGISHNERQEWDELRHDLESKVSKAEDLNSSLQLELERVRTEHDTMERDLRSQLNDSSRGVDDAGLQARYVDLETQHQKLQVQLQQQQQVTDEVRREAATFLMEMKTLSTESHSNWEREEKLSNEVHRLEADANEWKNRYAKVKAQLRQLRTSSGGFADSRPDASLVSKEHELVQADGVVKGFHVTKFQLSVDELLRVARFEESHVVLHQVKMVIVTVRHILQDVEHSPIPVDGSAALRAKAKGQVSTTANNVITATRNFANSSGLSPVSLLDAAASHLCTAIVDLIRVVKIQESPVDELKDEDDEADVSQGQYPDYFDTSASQKRMSNNSVYSAISRPDDSQFPVHNGPTNDLNHGWGHVQEDHEVLELKLYVEDQTDGMVQQIQALVASIRAEDNLHTVQTHVSAISNVVANVVSATEHLMRERSGDIALRQTSEPVIAALDQCRGRLAATADEGEHATTPEQLRELTNKLPPIAFEIARQTKDLVQRLEATSVVATEEDDDDFRPAPEFTRSALPLTMFCRLRSITPPSSLFSSSLFNCTSFHPAARTFASSTAAMSNTSAFFEVQYAPAGSSTPKTGRINFKLYANEVPKTAKNFAELCNAKQGEGYKGSSFHRVIPQFMLQGGDFTRGNGTGGRSIYGEKFPDENFVHKHTRPGLLSMANAGPNTNGSQFFITTVVTSWLDGKHVVFGEVADAESMNVVKEIEALGSSSGSIRSAIKPTIVNCGGN</sequence>
<dbReference type="Pfam" id="PF12205">
    <property type="entry name" value="GIT1_C"/>
    <property type="match status" value="1"/>
</dbReference>
<keyword evidence="5" id="KW-0677">Repeat</keyword>
<evidence type="ECO:0000256" key="1">
    <source>
        <dbReference type="ARBA" id="ARBA00000971"/>
    </source>
</evidence>
<evidence type="ECO:0000256" key="6">
    <source>
        <dbReference type="ARBA" id="ARBA00022946"/>
    </source>
</evidence>
<feature type="compositionally biased region" description="Acidic residues" evidence="10">
    <location>
        <begin position="678"/>
        <end position="687"/>
    </location>
</feature>
<evidence type="ECO:0000256" key="10">
    <source>
        <dbReference type="SAM" id="MobiDB-lite"/>
    </source>
</evidence>
<keyword evidence="9" id="KW-0413">Isomerase</keyword>
<feature type="compositionally biased region" description="Low complexity" evidence="10">
    <location>
        <begin position="51"/>
        <end position="85"/>
    </location>
</feature>
<dbReference type="PROSITE" id="PS50072">
    <property type="entry name" value="CSA_PPIASE_2"/>
    <property type="match status" value="1"/>
</dbReference>
<dbReference type="SUPFAM" id="SSF50891">
    <property type="entry name" value="Cyclophilin-like"/>
    <property type="match status" value="1"/>
</dbReference>
<comment type="caution">
    <text evidence="12">The sequence shown here is derived from an EMBL/GenBank/DDBJ whole genome shotgun (WGS) entry which is preliminary data.</text>
</comment>
<name>A0A1V6V7H7_9EURO</name>
<evidence type="ECO:0000256" key="9">
    <source>
        <dbReference type="ARBA" id="ARBA00023235"/>
    </source>
</evidence>
<keyword evidence="8" id="KW-0496">Mitochondrion</keyword>
<dbReference type="FunFam" id="2.40.100.10:FF:000032">
    <property type="entry name" value="Peptidyl-prolyl cis-trans isomerase"/>
    <property type="match status" value="1"/>
</dbReference>
<dbReference type="InterPro" id="IPR013724">
    <property type="entry name" value="GIT_SHD"/>
</dbReference>
<dbReference type="PRINTS" id="PR00153">
    <property type="entry name" value="CSAPPISMRASE"/>
</dbReference>
<dbReference type="GO" id="GO:1902716">
    <property type="term" value="C:cell cortex of growing cell tip"/>
    <property type="evidence" value="ECO:0007669"/>
    <property type="project" value="TreeGrafter"/>
</dbReference>
<keyword evidence="6" id="KW-0809">Transit peptide</keyword>
<evidence type="ECO:0000313" key="13">
    <source>
        <dbReference type="Proteomes" id="UP000191500"/>
    </source>
</evidence>
<dbReference type="Gene3D" id="1.20.120.330">
    <property type="entry name" value="Nucleotidyltransferases domain 2"/>
    <property type="match status" value="1"/>
</dbReference>
<dbReference type="EMBL" id="MDDG01000001">
    <property type="protein sequence ID" value="OQE46439.1"/>
    <property type="molecule type" value="Genomic_DNA"/>
</dbReference>
<feature type="region of interest" description="Disordered" evidence="10">
    <location>
        <begin position="157"/>
        <end position="180"/>
    </location>
</feature>
<dbReference type="InterPro" id="IPR002130">
    <property type="entry name" value="Cyclophilin-type_PPIase_dom"/>
</dbReference>
<feature type="region of interest" description="Disordered" evidence="10">
    <location>
        <begin position="220"/>
        <end position="313"/>
    </location>
</feature>
<dbReference type="GO" id="GO:0005826">
    <property type="term" value="C:actomyosin contractile ring"/>
    <property type="evidence" value="ECO:0007669"/>
    <property type="project" value="TreeGrafter"/>
</dbReference>